<sequence length="38" mass="3991">MLRAGRSEAVAQGMLDMAVAMTLFRSACRCGRPASGFA</sequence>
<name>A0A328NEC6_9ACTN</name>
<evidence type="ECO:0000313" key="2">
    <source>
        <dbReference type="Proteomes" id="UP000248966"/>
    </source>
</evidence>
<dbReference type="AlphaFoldDB" id="A0A328NEC6"/>
<protein>
    <submittedName>
        <fullName evidence="1">Uncharacterized protein</fullName>
    </submittedName>
</protein>
<reference evidence="1 2" key="1">
    <citation type="submission" date="2018-03" db="EMBL/GenBank/DDBJ databases">
        <title>Defining the species Micromonospora saelicesensis and Micromonospora noduli under the framework of genomics.</title>
        <authorList>
            <person name="Riesco R."/>
            <person name="Trujillo M.E."/>
        </authorList>
    </citation>
    <scope>NUCLEOTIDE SEQUENCE [LARGE SCALE GENOMIC DNA]</scope>
    <source>
        <strain evidence="1 2">LAH08</strain>
    </source>
</reference>
<proteinExistence type="predicted"/>
<dbReference type="EMBL" id="PYAA01000008">
    <property type="protein sequence ID" value="RAO04371.1"/>
    <property type="molecule type" value="Genomic_DNA"/>
</dbReference>
<organism evidence="1 2">
    <name type="scientific">Micromonospora noduli</name>
    <dbReference type="NCBI Taxonomy" id="709876"/>
    <lineage>
        <taxon>Bacteria</taxon>
        <taxon>Bacillati</taxon>
        <taxon>Actinomycetota</taxon>
        <taxon>Actinomycetes</taxon>
        <taxon>Micromonosporales</taxon>
        <taxon>Micromonosporaceae</taxon>
        <taxon>Micromonospora</taxon>
    </lineage>
</organism>
<gene>
    <name evidence="1" type="ORF">LAH08_01724</name>
</gene>
<dbReference type="Proteomes" id="UP000248966">
    <property type="component" value="Unassembled WGS sequence"/>
</dbReference>
<accession>A0A328NEC6</accession>
<comment type="caution">
    <text evidence="1">The sequence shown here is derived from an EMBL/GenBank/DDBJ whole genome shotgun (WGS) entry which is preliminary data.</text>
</comment>
<evidence type="ECO:0000313" key="1">
    <source>
        <dbReference type="EMBL" id="RAO04371.1"/>
    </source>
</evidence>